<evidence type="ECO:0000256" key="2">
    <source>
        <dbReference type="ARBA" id="ARBA00023125"/>
    </source>
</evidence>
<evidence type="ECO:0000256" key="3">
    <source>
        <dbReference type="ARBA" id="ARBA00023163"/>
    </source>
</evidence>
<dbReference type="PRINTS" id="PR00455">
    <property type="entry name" value="HTHTETR"/>
</dbReference>
<dbReference type="AlphaFoldDB" id="A0A7W8IG74"/>
<evidence type="ECO:0000256" key="4">
    <source>
        <dbReference type="PROSITE-ProRule" id="PRU00335"/>
    </source>
</evidence>
<dbReference type="GO" id="GO:0000976">
    <property type="term" value="F:transcription cis-regulatory region binding"/>
    <property type="evidence" value="ECO:0007669"/>
    <property type="project" value="TreeGrafter"/>
</dbReference>
<dbReference type="GO" id="GO:0003700">
    <property type="term" value="F:DNA-binding transcription factor activity"/>
    <property type="evidence" value="ECO:0007669"/>
    <property type="project" value="TreeGrafter"/>
</dbReference>
<feature type="region of interest" description="Disordered" evidence="5">
    <location>
        <begin position="202"/>
        <end position="227"/>
    </location>
</feature>
<keyword evidence="3" id="KW-0804">Transcription</keyword>
<feature type="domain" description="HTH tetR-type" evidence="6">
    <location>
        <begin position="27"/>
        <end position="86"/>
    </location>
</feature>
<dbReference type="InterPro" id="IPR050109">
    <property type="entry name" value="HTH-type_TetR-like_transc_reg"/>
</dbReference>
<accession>A0A7W8IG74</accession>
<dbReference type="InterPro" id="IPR036271">
    <property type="entry name" value="Tet_transcr_reg_TetR-rel_C_sf"/>
</dbReference>
<keyword evidence="2 4" id="KW-0238">DNA-binding</keyword>
<proteinExistence type="predicted"/>
<dbReference type="SUPFAM" id="SSF48498">
    <property type="entry name" value="Tetracyclin repressor-like, C-terminal domain"/>
    <property type="match status" value="1"/>
</dbReference>
<comment type="caution">
    <text evidence="7">The sequence shown here is derived from an EMBL/GenBank/DDBJ whole genome shotgun (WGS) entry which is preliminary data.</text>
</comment>
<keyword evidence="1" id="KW-0805">Transcription regulation</keyword>
<dbReference type="Pfam" id="PF21597">
    <property type="entry name" value="TetR_C_43"/>
    <property type="match status" value="1"/>
</dbReference>
<dbReference type="Pfam" id="PF00440">
    <property type="entry name" value="TetR_N"/>
    <property type="match status" value="1"/>
</dbReference>
<gene>
    <name evidence="7" type="ORF">HDF09_001228</name>
</gene>
<feature type="region of interest" description="Disordered" evidence="5">
    <location>
        <begin position="1"/>
        <end position="27"/>
    </location>
</feature>
<keyword evidence="8" id="KW-1185">Reference proteome</keyword>
<dbReference type="Gene3D" id="1.10.357.10">
    <property type="entry name" value="Tetracycline Repressor, domain 2"/>
    <property type="match status" value="1"/>
</dbReference>
<evidence type="ECO:0000256" key="5">
    <source>
        <dbReference type="SAM" id="MobiDB-lite"/>
    </source>
</evidence>
<organism evidence="7 8">
    <name type="scientific">Tunturiibacter empetritectus</name>
    <dbReference type="NCBI Taxonomy" id="3069691"/>
    <lineage>
        <taxon>Bacteria</taxon>
        <taxon>Pseudomonadati</taxon>
        <taxon>Acidobacteriota</taxon>
        <taxon>Terriglobia</taxon>
        <taxon>Terriglobales</taxon>
        <taxon>Acidobacteriaceae</taxon>
        <taxon>Tunturiibacter</taxon>
    </lineage>
</organism>
<dbReference type="SUPFAM" id="SSF46689">
    <property type="entry name" value="Homeodomain-like"/>
    <property type="match status" value="1"/>
</dbReference>
<feature type="DNA-binding region" description="H-T-H motif" evidence="4">
    <location>
        <begin position="49"/>
        <end position="68"/>
    </location>
</feature>
<dbReference type="Proteomes" id="UP000568106">
    <property type="component" value="Unassembled WGS sequence"/>
</dbReference>
<dbReference type="PROSITE" id="PS50977">
    <property type="entry name" value="HTH_TETR_2"/>
    <property type="match status" value="1"/>
</dbReference>
<evidence type="ECO:0000313" key="8">
    <source>
        <dbReference type="Proteomes" id="UP000568106"/>
    </source>
</evidence>
<dbReference type="InterPro" id="IPR049445">
    <property type="entry name" value="TetR_SbtR-like_C"/>
</dbReference>
<dbReference type="InterPro" id="IPR001647">
    <property type="entry name" value="HTH_TetR"/>
</dbReference>
<evidence type="ECO:0000256" key="1">
    <source>
        <dbReference type="ARBA" id="ARBA00023015"/>
    </source>
</evidence>
<evidence type="ECO:0000259" key="6">
    <source>
        <dbReference type="PROSITE" id="PS50977"/>
    </source>
</evidence>
<dbReference type="PANTHER" id="PTHR30055:SF234">
    <property type="entry name" value="HTH-TYPE TRANSCRIPTIONAL REGULATOR BETI"/>
    <property type="match status" value="1"/>
</dbReference>
<dbReference type="InterPro" id="IPR009057">
    <property type="entry name" value="Homeodomain-like_sf"/>
</dbReference>
<dbReference type="EMBL" id="JACHDY010000001">
    <property type="protein sequence ID" value="MBB5316578.1"/>
    <property type="molecule type" value="Genomic_DNA"/>
</dbReference>
<sequence>MKKRVTERTDKQEHEDSKPRRMRADAQRKMSSLLQAAMEVFRKSGVDAPVREIAERAGVGLGTVYRHFPQRSDLIKAVFQTQVDACADAAPVLAGKYGPDEALSRWMHRYVDFIATKRGLAAALHSGDPAYGALPGYFNKRLLPAMKTLLDAAVAAKAVRPGIEAEDLLHAVANLCRGSHDKEPAYTQKMVELLVDGLRYGASTQTDTRPETRRRRSISPAKTASRT</sequence>
<name>A0A7W8IG74_9BACT</name>
<protein>
    <submittedName>
        <fullName evidence="7">AcrR family transcriptional regulator</fullName>
    </submittedName>
</protein>
<evidence type="ECO:0000313" key="7">
    <source>
        <dbReference type="EMBL" id="MBB5316578.1"/>
    </source>
</evidence>
<reference evidence="7" key="1">
    <citation type="submission" date="2020-08" db="EMBL/GenBank/DDBJ databases">
        <title>Genomic Encyclopedia of Type Strains, Phase IV (KMG-V): Genome sequencing to study the core and pangenomes of soil and plant-associated prokaryotes.</title>
        <authorList>
            <person name="Whitman W."/>
        </authorList>
    </citation>
    <scope>NUCLEOTIDE SEQUENCE [LARGE SCALE GENOMIC DNA]</scope>
    <source>
        <strain evidence="7">M8UP27</strain>
    </source>
</reference>
<dbReference type="PANTHER" id="PTHR30055">
    <property type="entry name" value="HTH-TYPE TRANSCRIPTIONAL REGULATOR RUTR"/>
    <property type="match status" value="1"/>
</dbReference>